<gene>
    <name evidence="5" type="ORF">L203_101641</name>
</gene>
<evidence type="ECO:0000313" key="5">
    <source>
        <dbReference type="EMBL" id="WVN86477.1"/>
    </source>
</evidence>
<keyword evidence="6" id="KW-1185">Reference proteome</keyword>
<accession>A0AAJ8M0D1</accession>
<keyword evidence="4" id="KW-0175">Coiled coil</keyword>
<reference evidence="5" key="3">
    <citation type="submission" date="2024-01" db="EMBL/GenBank/DDBJ databases">
        <authorList>
            <person name="Coelho M.A."/>
            <person name="David-Palma M."/>
            <person name="Shea T."/>
            <person name="Sun S."/>
            <person name="Cuomo C.A."/>
            <person name="Heitman J."/>
        </authorList>
    </citation>
    <scope>NUCLEOTIDE SEQUENCE</scope>
    <source>
        <strain evidence="5">CBS 7841</strain>
    </source>
</reference>
<dbReference type="Proteomes" id="UP000094043">
    <property type="component" value="Chromosome 2"/>
</dbReference>
<evidence type="ECO:0000256" key="1">
    <source>
        <dbReference type="ARBA" id="ARBA00004123"/>
    </source>
</evidence>
<feature type="coiled-coil region" evidence="4">
    <location>
        <begin position="73"/>
        <end position="107"/>
    </location>
</feature>
<evidence type="ECO:0000313" key="6">
    <source>
        <dbReference type="Proteomes" id="UP000094043"/>
    </source>
</evidence>
<dbReference type="GeneID" id="91085854"/>
<dbReference type="Pfam" id="PF09766">
    <property type="entry name" value="FmiP_Thoc5"/>
    <property type="match status" value="1"/>
</dbReference>
<reference evidence="5" key="2">
    <citation type="journal article" date="2022" name="Elife">
        <title>Obligate sexual reproduction of a homothallic fungus closely related to the Cryptococcus pathogenic species complex.</title>
        <authorList>
            <person name="Passer A.R."/>
            <person name="Clancey S.A."/>
            <person name="Shea T."/>
            <person name="David-Palma M."/>
            <person name="Averette A.F."/>
            <person name="Boekhout T."/>
            <person name="Porcel B.M."/>
            <person name="Nowrousian M."/>
            <person name="Cuomo C.A."/>
            <person name="Sun S."/>
            <person name="Heitman J."/>
            <person name="Coelho M.A."/>
        </authorList>
    </citation>
    <scope>NUCLEOTIDE SEQUENCE</scope>
    <source>
        <strain evidence="5">CBS 7841</strain>
    </source>
</reference>
<comment type="similarity">
    <text evidence="2">Belongs to the THOC5 family.</text>
</comment>
<dbReference type="RefSeq" id="XP_066067177.1">
    <property type="nucleotide sequence ID" value="XM_066211080.1"/>
</dbReference>
<protein>
    <submittedName>
        <fullName evidence="5">Uncharacterized protein</fullName>
    </submittedName>
</protein>
<evidence type="ECO:0000256" key="3">
    <source>
        <dbReference type="ARBA" id="ARBA00023242"/>
    </source>
</evidence>
<dbReference type="GO" id="GO:0005634">
    <property type="term" value="C:nucleus"/>
    <property type="evidence" value="ECO:0007669"/>
    <property type="project" value="UniProtKB-SubCell"/>
</dbReference>
<proteinExistence type="inferred from homology"/>
<reference evidence="5" key="1">
    <citation type="submission" date="2016-06" db="EMBL/GenBank/DDBJ databases">
        <authorList>
            <person name="Cuomo C."/>
            <person name="Litvintseva A."/>
            <person name="Heitman J."/>
            <person name="Chen Y."/>
            <person name="Sun S."/>
            <person name="Springer D."/>
            <person name="Dromer F."/>
            <person name="Young S."/>
            <person name="Zeng Q."/>
            <person name="Chapman S."/>
            <person name="Gujja S."/>
            <person name="Saif S."/>
            <person name="Birren B."/>
        </authorList>
    </citation>
    <scope>NUCLEOTIDE SEQUENCE</scope>
    <source>
        <strain evidence="5">CBS 7841</strain>
    </source>
</reference>
<organism evidence="5 6">
    <name type="scientific">Cryptococcus depauperatus CBS 7841</name>
    <dbReference type="NCBI Taxonomy" id="1295531"/>
    <lineage>
        <taxon>Eukaryota</taxon>
        <taxon>Fungi</taxon>
        <taxon>Dikarya</taxon>
        <taxon>Basidiomycota</taxon>
        <taxon>Agaricomycotina</taxon>
        <taxon>Tremellomycetes</taxon>
        <taxon>Tremellales</taxon>
        <taxon>Cryptococcaceae</taxon>
        <taxon>Cryptococcus</taxon>
    </lineage>
</organism>
<dbReference type="InterPro" id="IPR019163">
    <property type="entry name" value="THO_Thoc5"/>
</dbReference>
<comment type="subcellular location">
    <subcellularLocation>
        <location evidence="1">Nucleus</location>
    </subcellularLocation>
</comment>
<dbReference type="KEGG" id="cdep:91085854"/>
<evidence type="ECO:0000256" key="2">
    <source>
        <dbReference type="ARBA" id="ARBA00008044"/>
    </source>
</evidence>
<evidence type="ECO:0000256" key="4">
    <source>
        <dbReference type="SAM" id="Coils"/>
    </source>
</evidence>
<dbReference type="EMBL" id="CP143785">
    <property type="protein sequence ID" value="WVN86477.1"/>
    <property type="molecule type" value="Genomic_DNA"/>
</dbReference>
<sequence>MAIPSVIQDQDPADPLLLLPIPEQLPFSPVSGLPAIVSAIDAYLTDAVSSDVPSMPVIASVIRQATRNAQSLLNAARAGAAEAREELDQVDVRLREVEYERDRVRKETEKCLRYEPIHSAMDSPSVETFFEKVEPSMIEQLSPTHEDHQQTLTITRLEHELEEILKREAQAAQLTKDRDAYIRAKKEIKMKTDAVDVHLGNFAKTANAVGSKVKDVAEVHAPTVSVSSGPS</sequence>
<keyword evidence="3" id="KW-0539">Nucleus</keyword>
<name>A0AAJ8M0D1_9TREE</name>
<dbReference type="AlphaFoldDB" id="A0AAJ8M0D1"/>